<comment type="caution">
    <text evidence="2">The sequence shown here is derived from an EMBL/GenBank/DDBJ whole genome shotgun (WGS) entry which is preliminary data.</text>
</comment>
<accession>A0A8H4TT79</accession>
<proteinExistence type="predicted"/>
<dbReference type="AlphaFoldDB" id="A0A8H4TT79"/>
<gene>
    <name evidence="2" type="ORF">FSARC_8453</name>
</gene>
<dbReference type="Proteomes" id="UP000622797">
    <property type="component" value="Unassembled WGS sequence"/>
</dbReference>
<name>A0A8H4TT79_9HYPO</name>
<evidence type="ECO:0000313" key="3">
    <source>
        <dbReference type="Proteomes" id="UP000622797"/>
    </source>
</evidence>
<evidence type="ECO:0000313" key="2">
    <source>
        <dbReference type="EMBL" id="KAF4963548.1"/>
    </source>
</evidence>
<sequence length="191" mass="20333">MSETTQIQQADTPQTLLSSINGCDPKEKSSHHSSIMVPFGPTTMPPPSPCPDISAFQNSPSPRSIDGGYVSDHPETHEFPGDAILIGFMGDWSNPEIPRVAGSEGLPDDVALESAALRRQESAGGDLNNEMWLPNLASGAREAARLGNLPLAPVESTPGLTSDTFVVTNHLFVHDTPLTTDASTQHHQMPS</sequence>
<organism evidence="2 3">
    <name type="scientific">Fusarium sarcochroum</name>
    <dbReference type="NCBI Taxonomy" id="1208366"/>
    <lineage>
        <taxon>Eukaryota</taxon>
        <taxon>Fungi</taxon>
        <taxon>Dikarya</taxon>
        <taxon>Ascomycota</taxon>
        <taxon>Pezizomycotina</taxon>
        <taxon>Sordariomycetes</taxon>
        <taxon>Hypocreomycetidae</taxon>
        <taxon>Hypocreales</taxon>
        <taxon>Nectriaceae</taxon>
        <taxon>Fusarium</taxon>
        <taxon>Fusarium lateritium species complex</taxon>
    </lineage>
</organism>
<feature type="region of interest" description="Disordered" evidence="1">
    <location>
        <begin position="1"/>
        <end position="48"/>
    </location>
</feature>
<reference evidence="2" key="2">
    <citation type="submission" date="2020-05" db="EMBL/GenBank/DDBJ databases">
        <authorList>
            <person name="Kim H.-S."/>
            <person name="Proctor R.H."/>
            <person name="Brown D.W."/>
        </authorList>
    </citation>
    <scope>NUCLEOTIDE SEQUENCE</scope>
    <source>
        <strain evidence="2">NRRL 20472</strain>
    </source>
</reference>
<feature type="compositionally biased region" description="Polar residues" evidence="1">
    <location>
        <begin position="1"/>
        <end position="21"/>
    </location>
</feature>
<protein>
    <submittedName>
        <fullName evidence="2">Uncharacterized protein</fullName>
    </submittedName>
</protein>
<keyword evidence="3" id="KW-1185">Reference proteome</keyword>
<evidence type="ECO:0000256" key="1">
    <source>
        <dbReference type="SAM" id="MobiDB-lite"/>
    </source>
</evidence>
<reference evidence="2" key="1">
    <citation type="journal article" date="2020" name="BMC Genomics">
        <title>Correction to: Identification and distribution of gene clusters required for synthesis of sphingolipid metabolism inhibitors in diverse species of the filamentous fungus Fusarium.</title>
        <authorList>
            <person name="Kim H.S."/>
            <person name="Lohmar J.M."/>
            <person name="Busman M."/>
            <person name="Brown D.W."/>
            <person name="Naumann T.A."/>
            <person name="Divon H.H."/>
            <person name="Lysoe E."/>
            <person name="Uhlig S."/>
            <person name="Proctor R.H."/>
        </authorList>
    </citation>
    <scope>NUCLEOTIDE SEQUENCE</scope>
    <source>
        <strain evidence="2">NRRL 20472</strain>
    </source>
</reference>
<dbReference type="EMBL" id="JABEXW010000465">
    <property type="protein sequence ID" value="KAF4963548.1"/>
    <property type="molecule type" value="Genomic_DNA"/>
</dbReference>